<evidence type="ECO:0000313" key="1">
    <source>
        <dbReference type="EMBL" id="PWK11342.1"/>
    </source>
</evidence>
<dbReference type="AlphaFoldDB" id="A0A316D6V6"/>
<accession>A0A316D6V6</accession>
<reference evidence="1 2" key="1">
    <citation type="submission" date="2018-05" db="EMBL/GenBank/DDBJ databases">
        <title>Genomic Encyclopedia of Type Strains, Phase IV (KMG-IV): sequencing the most valuable type-strain genomes for metagenomic binning, comparative biology and taxonomic classification.</title>
        <authorList>
            <person name="Goeker M."/>
        </authorList>
    </citation>
    <scope>NUCLEOTIDE SEQUENCE [LARGE SCALE GENOMIC DNA]</scope>
    <source>
        <strain evidence="1 2">DSM 18773</strain>
    </source>
</reference>
<comment type="caution">
    <text evidence="1">The sequence shown here is derived from an EMBL/GenBank/DDBJ whole genome shotgun (WGS) entry which is preliminary data.</text>
</comment>
<dbReference type="Proteomes" id="UP000245634">
    <property type="component" value="Unassembled WGS sequence"/>
</dbReference>
<protein>
    <submittedName>
        <fullName evidence="1">Uncharacterized protein DUF1800</fullName>
    </submittedName>
</protein>
<organism evidence="1 2">
    <name type="scientific">Tumebacillus permanentifrigoris</name>
    <dbReference type="NCBI Taxonomy" id="378543"/>
    <lineage>
        <taxon>Bacteria</taxon>
        <taxon>Bacillati</taxon>
        <taxon>Bacillota</taxon>
        <taxon>Bacilli</taxon>
        <taxon>Bacillales</taxon>
        <taxon>Alicyclobacillaceae</taxon>
        <taxon>Tumebacillus</taxon>
    </lineage>
</organism>
<sequence>MSTAKIAHLLRRTGFTATKAQVDALSSLSIPQVVDKLLNAALTAPKPPDGLDEKTDIKKLVQWWIDIMVRTSNPLQEKMTLFWHGHFTSNYRKVRNIDLIAQQNVLLRKHALGNFRDLAYNISIDPAMLIYLDNNTNLKKSPNENYARELMELFTLGIGTYTETDVREVARALTGWTTSKGDRKAIFQKNQHDESNKTIFKKTDNFDLKKTIDWIVEQPTCATFITTKLWQAFASPTPDPAVIKSLAKTFVDSGYEIKALLRAMFTSDAFYASTTYRSLVLSPVEYIVGMYSLFPNAKYADDKQALNLLTQMGQQPFDPPSVAGWPGGAAWLSASALFIRYNFVDWFTLQLTESDFALNPTSSIPALLNDALNKYGLMDLSPHTRVVIESYLNKSNLASKETIYRGLLHLLLVSPEAQVH</sequence>
<dbReference type="RefSeq" id="WP_170119463.1">
    <property type="nucleotide sequence ID" value="NZ_QGGL01000011.1"/>
</dbReference>
<dbReference type="Pfam" id="PF08811">
    <property type="entry name" value="DUF1800"/>
    <property type="match status" value="1"/>
</dbReference>
<proteinExistence type="predicted"/>
<gene>
    <name evidence="1" type="ORF">C7459_111138</name>
</gene>
<keyword evidence="2" id="KW-1185">Reference proteome</keyword>
<evidence type="ECO:0000313" key="2">
    <source>
        <dbReference type="Proteomes" id="UP000245634"/>
    </source>
</evidence>
<dbReference type="EMBL" id="QGGL01000011">
    <property type="protein sequence ID" value="PWK11342.1"/>
    <property type="molecule type" value="Genomic_DNA"/>
</dbReference>
<name>A0A316D6V6_9BACL</name>
<dbReference type="InterPro" id="IPR014917">
    <property type="entry name" value="DUF1800"/>
</dbReference>